<gene>
    <name evidence="2" type="ORF">BEMITA_LOCUS2258</name>
</gene>
<accession>A0A9P0EZ01</accession>
<dbReference type="InterPro" id="IPR013579">
    <property type="entry name" value="FAST_2"/>
</dbReference>
<dbReference type="EMBL" id="OU963871">
    <property type="protein sequence ID" value="CAH0382756.1"/>
    <property type="molecule type" value="Genomic_DNA"/>
</dbReference>
<proteinExistence type="predicted"/>
<dbReference type="KEGG" id="btab:109038055"/>
<sequence length="677" mass="78419">MASRLLLQIQHSLAPRYCFHGLPSKTANSISGYFSPILTSCPLQKFLPRMCFSTNFEAQPETPIKTSLESVELENTFAVKVLQNGCFGIKHAMDAFPKLRDNTTMLNPSEVQKMDWSDSIPKLLEQFQYISEQRKPQEYCLLSHELFTPMTEALIKRFPNMADEEILQILRNLTMWPRDHTSSGNYSHLTKALDQECVMRVRSWKTSQILLAALHWYLIGRAKSSDCVYLGLKKVGRKTHRLTKSQFVQLMFFLNASRCHHPSVNMMEAEWKMYKEIDQFTIHELGIICLGFFKSQTTIKEPKLVEAIIDRLAENIDIVHDFTVTAILKCIRHSLPFTHHDYLVENLIPVLAERFDKYPFVVCVHIASLLNKNHIQNDKILKTLAQKLKENMKTARIKELTAVAGCLSGLNYKCEEIPNIYELTVNEFQSPDRQDEIMEHPRQLSIFLNKMQAEELYPEDLLSKAFSHEFLVHCFGKRFNRFSVPVHYLQLSEGVKLEAPSYQGPLLSPELEESMKDKAAWYVPNENSRIKADKLIYSMYCQLSDLLGGQEYAKIMSILPSFMKPDIIYCLEEETGRPLPIPEELRPDAYLKTTLPSAGGKWHCIYGTGEFGHCYKTGEPVGYMRLRERLLTKLGIEPHFCFLPFIKMLPLSEEERLDVIKQIINYSKYEQIWRTNR</sequence>
<dbReference type="AlphaFoldDB" id="A0A9P0EZ01"/>
<keyword evidence="3" id="KW-1185">Reference proteome</keyword>
<reference evidence="2" key="1">
    <citation type="submission" date="2021-12" db="EMBL/GenBank/DDBJ databases">
        <authorList>
            <person name="King R."/>
        </authorList>
    </citation>
    <scope>NUCLEOTIDE SEQUENCE</scope>
</reference>
<protein>
    <recommendedName>
        <fullName evidence="1">FAST kinase-like protein subdomain 2 domain-containing protein</fullName>
    </recommendedName>
</protein>
<evidence type="ECO:0000313" key="2">
    <source>
        <dbReference type="EMBL" id="CAH0382756.1"/>
    </source>
</evidence>
<dbReference type="Proteomes" id="UP001152759">
    <property type="component" value="Chromosome 10"/>
</dbReference>
<organism evidence="2 3">
    <name type="scientific">Bemisia tabaci</name>
    <name type="common">Sweetpotato whitefly</name>
    <name type="synonym">Aleurodes tabaci</name>
    <dbReference type="NCBI Taxonomy" id="7038"/>
    <lineage>
        <taxon>Eukaryota</taxon>
        <taxon>Metazoa</taxon>
        <taxon>Ecdysozoa</taxon>
        <taxon>Arthropoda</taxon>
        <taxon>Hexapoda</taxon>
        <taxon>Insecta</taxon>
        <taxon>Pterygota</taxon>
        <taxon>Neoptera</taxon>
        <taxon>Paraneoptera</taxon>
        <taxon>Hemiptera</taxon>
        <taxon>Sternorrhyncha</taxon>
        <taxon>Aleyrodoidea</taxon>
        <taxon>Aleyrodidae</taxon>
        <taxon>Aleyrodinae</taxon>
        <taxon>Bemisia</taxon>
    </lineage>
</organism>
<name>A0A9P0EZ01_BEMTA</name>
<feature type="domain" description="FAST kinase-like protein subdomain 2" evidence="1">
    <location>
        <begin position="489"/>
        <end position="580"/>
    </location>
</feature>
<evidence type="ECO:0000259" key="1">
    <source>
        <dbReference type="Pfam" id="PF08368"/>
    </source>
</evidence>
<evidence type="ECO:0000313" key="3">
    <source>
        <dbReference type="Proteomes" id="UP001152759"/>
    </source>
</evidence>
<dbReference type="Pfam" id="PF08368">
    <property type="entry name" value="FAST_2"/>
    <property type="match status" value="1"/>
</dbReference>